<dbReference type="InterPro" id="IPR003661">
    <property type="entry name" value="HisK_dim/P_dom"/>
</dbReference>
<keyword evidence="19" id="KW-1185">Reference proteome</keyword>
<feature type="coiled-coil region" evidence="13">
    <location>
        <begin position="238"/>
        <end position="276"/>
    </location>
</feature>
<keyword evidence="7" id="KW-0547">Nucleotide-binding</keyword>
<name>A0A4P6L0E1_9BURK</name>
<keyword evidence="11" id="KW-0472">Membrane</keyword>
<dbReference type="PROSITE" id="PS50110">
    <property type="entry name" value="RESPONSE_REGULATORY"/>
    <property type="match status" value="1"/>
</dbReference>
<evidence type="ECO:0000256" key="10">
    <source>
        <dbReference type="ARBA" id="ARBA00023012"/>
    </source>
</evidence>
<dbReference type="GO" id="GO:0005524">
    <property type="term" value="F:ATP binding"/>
    <property type="evidence" value="ECO:0007669"/>
    <property type="project" value="UniProtKB-KW"/>
</dbReference>
<keyword evidence="8" id="KW-0418">Kinase</keyword>
<dbReference type="InterPro" id="IPR003594">
    <property type="entry name" value="HATPase_dom"/>
</dbReference>
<feature type="domain" description="PAC" evidence="17">
    <location>
        <begin position="631"/>
        <end position="686"/>
    </location>
</feature>
<dbReference type="InterPro" id="IPR005467">
    <property type="entry name" value="His_kinase_dom"/>
</dbReference>
<dbReference type="SMART" id="SM00086">
    <property type="entry name" value="PAC"/>
    <property type="match status" value="2"/>
</dbReference>
<feature type="coiled-coil region" evidence="13">
    <location>
        <begin position="532"/>
        <end position="559"/>
    </location>
</feature>
<dbReference type="InterPro" id="IPR001610">
    <property type="entry name" value="PAC"/>
</dbReference>
<sequence>MVQRLRENPGQHRCCAAPHCSGRIVPDTGPHRPLMQASAWQNNTMRECNHGTAAALNGNGNVRCMSMPCWPVFFRFPNDCLPPRAHEAKPLMQAPDFRAIFDATPSPYLVLDAGFVIVSVNQAYLQATSTSAGDIVGRHIFDVFPDNPGDPEASGVQNLRASLQRVLQNKCADTMAIQKYDIRIAGPDGVYFEERHWSPVNSPVFDAQGNVSHIIHRVEDVTEFARARDRSARMASTIDDQALEIEIANRRLREANDELEQRVAARTEAQRRTEEKLRASELRFRTMADSIPQIVWIIDAAGRGVYFNKQWATYTGVALDSMTPEEVAGQFVHPDDHALTMDAWARARHGGHSFSIEHRLRAASGQYRWFLVRAEPFRNPQSGEIDLWFGTSTDVDDRKLAEAALRKSETRYRSLFESIDEGFCIIEVLFDGDGRPYDYVFCEINPSFRTQTGMTDAVGKSIRELAPGLESHWFEIYGRVATTGETVRFENEARALNRWFDVFASRIDEEDGPRVAVLFQDITGQKRMTETLRRSEQAAIEAAQQAESERQKLNALLQAAPVGIVLSDTNGAILLANAAHRQLWGTGHPGSTSIDEFAVWKGWWADHSERHGRRLEPREWTTARILAGEENPRDIIAIESFDVPPVRRTVLITGAPVKDASGTIVGSVVAQMDISDRIRAEDALRQADRRKDEFLAMLAHELRNPLAPIAAAADLLTLGRADGSLIRKTSGIITRQVRHMTGLVDDLLDVSRVTRGLVQLDKTLVDATRIVSDAIEQVRPLIESRRHRLAVRMSRETAFVSGDIKRLVQVIANLLNNAAKYTPEGGDIVLGTAVDGGQVRIAVSDNGIGIAPELQATIFDLFTQADRMSDRSQGGLGIGLALVKRLVELHGGHIAVHSDGMGRGSRFVVCLPRRDADGTAPHDEHRMAPSGPGTTLKVMVVDDNADAAQMLGMFIEELGHQVAIEYHPRSAIERARADSPDVCLLDIGLPDMDGHELARRLRHQPETARSILIAVTGYGQEQDRAAALEAGFDHYFAKPVDSVKLAGLLSGLGGRAGRGA</sequence>
<dbReference type="Proteomes" id="UP000290637">
    <property type="component" value="Chromosome"/>
</dbReference>
<feature type="domain" description="Histidine kinase" evidence="14">
    <location>
        <begin position="697"/>
        <end position="915"/>
    </location>
</feature>
<dbReference type="Gene3D" id="1.10.287.130">
    <property type="match status" value="1"/>
</dbReference>
<evidence type="ECO:0000256" key="12">
    <source>
        <dbReference type="PROSITE-ProRule" id="PRU00169"/>
    </source>
</evidence>
<gene>
    <name evidence="18" type="ORF">EWM63_17505</name>
</gene>
<dbReference type="PRINTS" id="PR00344">
    <property type="entry name" value="BCTRLSENSOR"/>
</dbReference>
<keyword evidence="13" id="KW-0175">Coiled coil</keyword>
<evidence type="ECO:0000256" key="7">
    <source>
        <dbReference type="ARBA" id="ARBA00022741"/>
    </source>
</evidence>
<evidence type="ECO:0000259" key="15">
    <source>
        <dbReference type="PROSITE" id="PS50110"/>
    </source>
</evidence>
<dbReference type="GO" id="GO:0000155">
    <property type="term" value="F:phosphorelay sensor kinase activity"/>
    <property type="evidence" value="ECO:0007669"/>
    <property type="project" value="InterPro"/>
</dbReference>
<keyword evidence="4" id="KW-1003">Cell membrane</keyword>
<keyword evidence="10" id="KW-0902">Two-component regulatory system</keyword>
<proteinExistence type="predicted"/>
<feature type="domain" description="PAC" evidence="17">
    <location>
        <begin position="178"/>
        <end position="233"/>
    </location>
</feature>
<evidence type="ECO:0000256" key="5">
    <source>
        <dbReference type="ARBA" id="ARBA00022553"/>
    </source>
</evidence>
<evidence type="ECO:0000256" key="8">
    <source>
        <dbReference type="ARBA" id="ARBA00022777"/>
    </source>
</evidence>
<dbReference type="InterPro" id="IPR000700">
    <property type="entry name" value="PAS-assoc_C"/>
</dbReference>
<dbReference type="Pfam" id="PF02518">
    <property type="entry name" value="HATPase_c"/>
    <property type="match status" value="1"/>
</dbReference>
<dbReference type="SUPFAM" id="SSF55785">
    <property type="entry name" value="PYP-like sensor domain (PAS domain)"/>
    <property type="match status" value="4"/>
</dbReference>
<dbReference type="InterPro" id="IPR001789">
    <property type="entry name" value="Sig_transdc_resp-reg_receiver"/>
</dbReference>
<evidence type="ECO:0000256" key="4">
    <source>
        <dbReference type="ARBA" id="ARBA00022475"/>
    </source>
</evidence>
<dbReference type="KEGG" id="plue:EWM63_17505"/>
<dbReference type="CDD" id="cd00130">
    <property type="entry name" value="PAS"/>
    <property type="match status" value="2"/>
</dbReference>
<dbReference type="AlphaFoldDB" id="A0A4P6L0E1"/>
<dbReference type="EC" id="2.7.13.3" evidence="3"/>
<comment type="catalytic activity">
    <reaction evidence="1">
        <text>ATP + protein L-histidine = ADP + protein N-phospho-L-histidine.</text>
        <dbReference type="EC" id="2.7.13.3"/>
    </reaction>
</comment>
<evidence type="ECO:0000313" key="19">
    <source>
        <dbReference type="Proteomes" id="UP000290637"/>
    </source>
</evidence>
<dbReference type="Gene3D" id="3.40.50.2300">
    <property type="match status" value="1"/>
</dbReference>
<dbReference type="SMART" id="SM00388">
    <property type="entry name" value="HisKA"/>
    <property type="match status" value="1"/>
</dbReference>
<dbReference type="SMART" id="SM00448">
    <property type="entry name" value="REC"/>
    <property type="match status" value="1"/>
</dbReference>
<comment type="subcellular location">
    <subcellularLocation>
        <location evidence="2">Cell membrane</location>
    </subcellularLocation>
</comment>
<evidence type="ECO:0000259" key="14">
    <source>
        <dbReference type="PROSITE" id="PS50109"/>
    </source>
</evidence>
<feature type="modified residue" description="4-aspartylphosphate" evidence="12">
    <location>
        <position position="986"/>
    </location>
</feature>
<dbReference type="PROSITE" id="PS50113">
    <property type="entry name" value="PAC"/>
    <property type="match status" value="3"/>
</dbReference>
<keyword evidence="6" id="KW-0808">Transferase</keyword>
<accession>A0A4P6L0E1</accession>
<dbReference type="CDD" id="cd17580">
    <property type="entry name" value="REC_2_DhkD-like"/>
    <property type="match status" value="1"/>
</dbReference>
<dbReference type="PROSITE" id="PS50112">
    <property type="entry name" value="PAS"/>
    <property type="match status" value="2"/>
</dbReference>
<dbReference type="EMBL" id="CP035913">
    <property type="protein sequence ID" value="QBE64565.1"/>
    <property type="molecule type" value="Genomic_DNA"/>
</dbReference>
<dbReference type="InterPro" id="IPR013655">
    <property type="entry name" value="PAS_fold_3"/>
</dbReference>
<feature type="domain" description="PAS" evidence="16">
    <location>
        <begin position="549"/>
        <end position="585"/>
    </location>
</feature>
<dbReference type="InterPro" id="IPR013656">
    <property type="entry name" value="PAS_4"/>
</dbReference>
<evidence type="ECO:0000259" key="17">
    <source>
        <dbReference type="PROSITE" id="PS50113"/>
    </source>
</evidence>
<feature type="domain" description="Response regulatory" evidence="15">
    <location>
        <begin position="937"/>
        <end position="1053"/>
    </location>
</feature>
<reference evidence="18 19" key="1">
    <citation type="submission" date="2019-02" db="EMBL/GenBank/DDBJ databases">
        <title>Draft Genome Sequences of Six Type Strains of the Genus Massilia.</title>
        <authorList>
            <person name="Miess H."/>
            <person name="Frediansyhah A."/>
            <person name="Gross H."/>
        </authorList>
    </citation>
    <scope>NUCLEOTIDE SEQUENCE [LARGE SCALE GENOMIC DNA]</scope>
    <source>
        <strain evidence="18 19">DSM 17473</strain>
    </source>
</reference>
<evidence type="ECO:0000256" key="3">
    <source>
        <dbReference type="ARBA" id="ARBA00012438"/>
    </source>
</evidence>
<evidence type="ECO:0000256" key="9">
    <source>
        <dbReference type="ARBA" id="ARBA00022840"/>
    </source>
</evidence>
<dbReference type="Pfam" id="PF00512">
    <property type="entry name" value="HisKA"/>
    <property type="match status" value="1"/>
</dbReference>
<dbReference type="InterPro" id="IPR000014">
    <property type="entry name" value="PAS"/>
</dbReference>
<dbReference type="SUPFAM" id="SSF55874">
    <property type="entry name" value="ATPase domain of HSP90 chaperone/DNA topoisomerase II/histidine kinase"/>
    <property type="match status" value="1"/>
</dbReference>
<evidence type="ECO:0000256" key="2">
    <source>
        <dbReference type="ARBA" id="ARBA00004236"/>
    </source>
</evidence>
<dbReference type="Gene3D" id="3.30.565.10">
    <property type="entry name" value="Histidine kinase-like ATPase, C-terminal domain"/>
    <property type="match status" value="1"/>
</dbReference>
<evidence type="ECO:0000256" key="6">
    <source>
        <dbReference type="ARBA" id="ARBA00022679"/>
    </source>
</evidence>
<dbReference type="InterPro" id="IPR035965">
    <property type="entry name" value="PAS-like_dom_sf"/>
</dbReference>
<dbReference type="NCBIfam" id="TIGR00229">
    <property type="entry name" value="sensory_box"/>
    <property type="match status" value="2"/>
</dbReference>
<dbReference type="PANTHER" id="PTHR43047:SF72">
    <property type="entry name" value="OSMOSENSING HISTIDINE PROTEIN KINASE SLN1"/>
    <property type="match status" value="1"/>
</dbReference>
<feature type="domain" description="PAC" evidence="17">
    <location>
        <begin position="354"/>
        <end position="407"/>
    </location>
</feature>
<protein>
    <recommendedName>
        <fullName evidence="3">histidine kinase</fullName>
        <ecNumber evidence="3">2.7.13.3</ecNumber>
    </recommendedName>
</protein>
<evidence type="ECO:0000256" key="1">
    <source>
        <dbReference type="ARBA" id="ARBA00000085"/>
    </source>
</evidence>
<dbReference type="GO" id="GO:0009927">
    <property type="term" value="F:histidine phosphotransfer kinase activity"/>
    <property type="evidence" value="ECO:0007669"/>
    <property type="project" value="TreeGrafter"/>
</dbReference>
<dbReference type="PROSITE" id="PS50109">
    <property type="entry name" value="HIS_KIN"/>
    <property type="match status" value="1"/>
</dbReference>
<organism evidence="18 19">
    <name type="scientific">Pseudoduganella lutea</name>
    <dbReference type="NCBI Taxonomy" id="321985"/>
    <lineage>
        <taxon>Bacteria</taxon>
        <taxon>Pseudomonadati</taxon>
        <taxon>Pseudomonadota</taxon>
        <taxon>Betaproteobacteria</taxon>
        <taxon>Burkholderiales</taxon>
        <taxon>Oxalobacteraceae</taxon>
        <taxon>Telluria group</taxon>
        <taxon>Pseudoduganella</taxon>
    </lineage>
</organism>
<dbReference type="InterPro" id="IPR011006">
    <property type="entry name" value="CheY-like_superfamily"/>
</dbReference>
<dbReference type="InterPro" id="IPR036890">
    <property type="entry name" value="HATPase_C_sf"/>
</dbReference>
<evidence type="ECO:0000313" key="18">
    <source>
        <dbReference type="EMBL" id="QBE64565.1"/>
    </source>
</evidence>
<dbReference type="Pfam" id="PF13188">
    <property type="entry name" value="PAS_8"/>
    <property type="match status" value="2"/>
</dbReference>
<evidence type="ECO:0000256" key="13">
    <source>
        <dbReference type="SAM" id="Coils"/>
    </source>
</evidence>
<dbReference type="Pfam" id="PF08447">
    <property type="entry name" value="PAS_3"/>
    <property type="match status" value="1"/>
</dbReference>
<dbReference type="FunFam" id="3.30.450.20:FF:000099">
    <property type="entry name" value="Sensory box sensor histidine kinase"/>
    <property type="match status" value="1"/>
</dbReference>
<keyword evidence="5 12" id="KW-0597">Phosphoprotein</keyword>
<dbReference type="SUPFAM" id="SSF47384">
    <property type="entry name" value="Homodimeric domain of signal transducing histidine kinase"/>
    <property type="match status" value="1"/>
</dbReference>
<dbReference type="InterPro" id="IPR036097">
    <property type="entry name" value="HisK_dim/P_sf"/>
</dbReference>
<dbReference type="Pfam" id="PF08448">
    <property type="entry name" value="PAS_4"/>
    <property type="match status" value="1"/>
</dbReference>
<dbReference type="Pfam" id="PF00072">
    <property type="entry name" value="Response_reg"/>
    <property type="match status" value="1"/>
</dbReference>
<dbReference type="InterPro" id="IPR004358">
    <property type="entry name" value="Sig_transdc_His_kin-like_C"/>
</dbReference>
<dbReference type="OrthoDB" id="9808408at2"/>
<dbReference type="PANTHER" id="PTHR43047">
    <property type="entry name" value="TWO-COMPONENT HISTIDINE PROTEIN KINASE"/>
    <property type="match status" value="1"/>
</dbReference>
<feature type="domain" description="PAS" evidence="16">
    <location>
        <begin position="280"/>
        <end position="351"/>
    </location>
</feature>
<evidence type="ECO:0000256" key="11">
    <source>
        <dbReference type="ARBA" id="ARBA00023136"/>
    </source>
</evidence>
<dbReference type="GO" id="GO:0005886">
    <property type="term" value="C:plasma membrane"/>
    <property type="evidence" value="ECO:0007669"/>
    <property type="project" value="UniProtKB-SubCell"/>
</dbReference>
<evidence type="ECO:0000259" key="16">
    <source>
        <dbReference type="PROSITE" id="PS50112"/>
    </source>
</evidence>
<dbReference type="SMART" id="SM00387">
    <property type="entry name" value="HATPase_c"/>
    <property type="match status" value="1"/>
</dbReference>
<dbReference type="FunFam" id="3.30.565.10:FF:000023">
    <property type="entry name" value="PAS domain-containing sensor histidine kinase"/>
    <property type="match status" value="1"/>
</dbReference>
<keyword evidence="9" id="KW-0067">ATP-binding</keyword>
<dbReference type="Gene3D" id="3.30.450.20">
    <property type="entry name" value="PAS domain"/>
    <property type="match status" value="4"/>
</dbReference>
<dbReference type="SMART" id="SM00091">
    <property type="entry name" value="PAS"/>
    <property type="match status" value="3"/>
</dbReference>
<dbReference type="CDD" id="cd00082">
    <property type="entry name" value="HisKA"/>
    <property type="match status" value="1"/>
</dbReference>
<dbReference type="SUPFAM" id="SSF52172">
    <property type="entry name" value="CheY-like"/>
    <property type="match status" value="1"/>
</dbReference>